<gene>
    <name evidence="10" type="ORF">CNE99_04275</name>
</gene>
<sequence length="190" mass="20367">MPDPITILLTAVFVNNFVMVQFLGLCPFMGASNRLDSALGMAAATLFVMTLASCLSYLLDIWFLVPLGLEFLRIILFIVVIAAVVQFAEIVMRASQPRLHQGLGVYVPLITTNCAVLAVALLNVNLATSLLDALFHGAGAGLGFGLVLIMFAAMREHLEQADVPIPFKGTPIYMITAGLLSLAFMGFTGM</sequence>
<evidence type="ECO:0000256" key="3">
    <source>
        <dbReference type="ARBA" id="ARBA00022519"/>
    </source>
</evidence>
<organism evidence="10 11">
    <name type="scientific">OM182 bacterium MED-G24</name>
    <dbReference type="NCBI Taxonomy" id="1986255"/>
    <lineage>
        <taxon>Bacteria</taxon>
        <taxon>Pseudomonadati</taxon>
        <taxon>Pseudomonadota</taxon>
        <taxon>Gammaproteobacteria</taxon>
        <taxon>OMG group</taxon>
        <taxon>OM182 clade</taxon>
    </lineage>
</organism>
<feature type="transmembrane region" description="Helical" evidence="9">
    <location>
        <begin position="103"/>
        <end position="122"/>
    </location>
</feature>
<keyword evidence="6" id="KW-0249">Electron transport</keyword>
<comment type="caution">
    <text evidence="10">The sequence shown here is derived from an EMBL/GenBank/DDBJ whole genome shotgun (WGS) entry which is preliminary data.</text>
</comment>
<dbReference type="NCBIfam" id="NF003481">
    <property type="entry name" value="PRK05151.1"/>
    <property type="match status" value="1"/>
</dbReference>
<feature type="transmembrane region" description="Helical" evidence="9">
    <location>
        <begin position="71"/>
        <end position="91"/>
    </location>
</feature>
<evidence type="ECO:0000256" key="1">
    <source>
        <dbReference type="ARBA" id="ARBA00004127"/>
    </source>
</evidence>
<dbReference type="InterPro" id="IPR050133">
    <property type="entry name" value="NqrDE/RnfAE_oxidrdctase"/>
</dbReference>
<keyword evidence="2" id="KW-0813">Transport</keyword>
<evidence type="ECO:0000256" key="8">
    <source>
        <dbReference type="ARBA" id="ARBA00023136"/>
    </source>
</evidence>
<keyword evidence="3" id="KW-1003">Cell membrane</keyword>
<dbReference type="GO" id="GO:0012505">
    <property type="term" value="C:endomembrane system"/>
    <property type="evidence" value="ECO:0007669"/>
    <property type="project" value="UniProtKB-SubCell"/>
</dbReference>
<comment type="subcellular location">
    <subcellularLocation>
        <location evidence="1">Endomembrane system</location>
        <topology evidence="1">Multi-pass membrane protein</topology>
    </subcellularLocation>
</comment>
<feature type="transmembrane region" description="Helical" evidence="9">
    <location>
        <begin position="6"/>
        <end position="26"/>
    </location>
</feature>
<evidence type="ECO:0000313" key="10">
    <source>
        <dbReference type="EMBL" id="PDH40143.1"/>
    </source>
</evidence>
<keyword evidence="3" id="KW-0997">Cell inner membrane</keyword>
<dbReference type="GO" id="GO:0022900">
    <property type="term" value="P:electron transport chain"/>
    <property type="evidence" value="ECO:0007669"/>
    <property type="project" value="InterPro"/>
</dbReference>
<evidence type="ECO:0000256" key="9">
    <source>
        <dbReference type="SAM" id="Phobius"/>
    </source>
</evidence>
<dbReference type="GO" id="GO:0005886">
    <property type="term" value="C:plasma membrane"/>
    <property type="evidence" value="ECO:0007669"/>
    <property type="project" value="TreeGrafter"/>
</dbReference>
<dbReference type="NCBIfam" id="TIGR01943">
    <property type="entry name" value="rnfA"/>
    <property type="match status" value="1"/>
</dbReference>
<accession>A0A2A5WV52</accession>
<evidence type="ECO:0000256" key="4">
    <source>
        <dbReference type="ARBA" id="ARBA00022692"/>
    </source>
</evidence>
<feature type="transmembrane region" description="Helical" evidence="9">
    <location>
        <begin position="165"/>
        <end position="187"/>
    </location>
</feature>
<evidence type="ECO:0000256" key="6">
    <source>
        <dbReference type="ARBA" id="ARBA00022982"/>
    </source>
</evidence>
<keyword evidence="7 9" id="KW-1133">Transmembrane helix</keyword>
<feature type="transmembrane region" description="Helical" evidence="9">
    <location>
        <begin position="38"/>
        <end position="59"/>
    </location>
</feature>
<dbReference type="PANTHER" id="PTHR30335">
    <property type="entry name" value="INTEGRAL MEMBRANE PROTEIN OF SOXR-REDUCING COMPLEX"/>
    <property type="match status" value="1"/>
</dbReference>
<dbReference type="Proteomes" id="UP000219327">
    <property type="component" value="Unassembled WGS sequence"/>
</dbReference>
<dbReference type="PIRSF" id="PIRSF006102">
    <property type="entry name" value="NQR_DE"/>
    <property type="match status" value="1"/>
</dbReference>
<evidence type="ECO:0000313" key="11">
    <source>
        <dbReference type="Proteomes" id="UP000219327"/>
    </source>
</evidence>
<reference evidence="10 11" key="1">
    <citation type="submission" date="2017-08" db="EMBL/GenBank/DDBJ databases">
        <title>Fine stratification of microbial communities through a metagenomic profile of the photic zone.</title>
        <authorList>
            <person name="Haro-Moreno J.M."/>
            <person name="Lopez-Perez M."/>
            <person name="De La Torre J."/>
            <person name="Picazo A."/>
            <person name="Camacho A."/>
            <person name="Rodriguez-Valera F."/>
        </authorList>
    </citation>
    <scope>NUCLEOTIDE SEQUENCE [LARGE SCALE GENOMIC DNA]</scope>
    <source>
        <strain evidence="10">MED-G24</strain>
    </source>
</reference>
<keyword evidence="5" id="KW-1278">Translocase</keyword>
<evidence type="ECO:0000256" key="5">
    <source>
        <dbReference type="ARBA" id="ARBA00022967"/>
    </source>
</evidence>
<evidence type="ECO:0000256" key="7">
    <source>
        <dbReference type="ARBA" id="ARBA00022989"/>
    </source>
</evidence>
<keyword evidence="4 9" id="KW-0812">Transmembrane</keyword>
<protein>
    <submittedName>
        <fullName evidence="10">Electron transport complex subunit RsxA</fullName>
    </submittedName>
</protein>
<dbReference type="InterPro" id="IPR011293">
    <property type="entry name" value="Ion_transpt_RnfA/RsxA"/>
</dbReference>
<keyword evidence="8 9" id="KW-0472">Membrane</keyword>
<proteinExistence type="predicted"/>
<dbReference type="InterPro" id="IPR003667">
    <property type="entry name" value="NqrDE/RnfAE"/>
</dbReference>
<dbReference type="EMBL" id="NTKD01000015">
    <property type="protein sequence ID" value="PDH40143.1"/>
    <property type="molecule type" value="Genomic_DNA"/>
</dbReference>
<dbReference type="PANTHER" id="PTHR30335:SF0">
    <property type="entry name" value="ION-TRANSLOCATING OXIDOREDUCTASE COMPLEX SUBUNIT A"/>
    <property type="match status" value="1"/>
</dbReference>
<dbReference type="Pfam" id="PF02508">
    <property type="entry name" value="Rnf-Nqr"/>
    <property type="match status" value="1"/>
</dbReference>
<dbReference type="AlphaFoldDB" id="A0A2A5WV52"/>
<evidence type="ECO:0000256" key="2">
    <source>
        <dbReference type="ARBA" id="ARBA00022448"/>
    </source>
</evidence>
<feature type="transmembrane region" description="Helical" evidence="9">
    <location>
        <begin position="134"/>
        <end position="153"/>
    </location>
</feature>
<name>A0A2A5WV52_9GAMM</name>